<evidence type="ECO:0008006" key="4">
    <source>
        <dbReference type="Google" id="ProtNLM"/>
    </source>
</evidence>
<dbReference type="GeneID" id="38781629"/>
<name>A0A401GR63_9APHY</name>
<gene>
    <name evidence="2" type="ORF">SCP_0606920</name>
</gene>
<dbReference type="Proteomes" id="UP000287166">
    <property type="component" value="Unassembled WGS sequence"/>
</dbReference>
<evidence type="ECO:0000313" key="2">
    <source>
        <dbReference type="EMBL" id="GBE84712.1"/>
    </source>
</evidence>
<feature type="region of interest" description="Disordered" evidence="1">
    <location>
        <begin position="1"/>
        <end position="25"/>
    </location>
</feature>
<sequence>MSHEINVTAKSQPYTEPPSTAPDEDTKATICLWNDDLVREIIRHLYDVGQKRSIVNLACTCKDTSEPALDILWKDMKSLLPLFKILPCEEWRIDRIEARRGRQVRYIFKLIGSLDIDRQSEERFLRYAWRIRTLEVEYSNFIPVFLTDEVMSRIFSKWSLPYGLLPQLRALEWHQLDKQSFASVTKLPGRLLKKLKLSGNTQNLTEVLTNILPRLPELEQLHITANIDGARFVASSLTEHMAKLRVLSLRRQSLLPSDALILAMLPSLNQLSLYVDPDGLRTPLARMDNGFPALQHLRIMSKQVGEHIDAFISAITSPLIEIALHVDVCPLEEDLHKYFQFLAGTPFTLVNVEFQTIGSITSYHEHIAGSELQSYKITSATLEPALSITSLTSLKIRTRHLEINVGFLINVSSVLPHIKELCLMHGSDTESCSFVPLSGLIPLARHCPDLEMIALDITANDEEIGPLPDPELFQSRWLDLHVGPGYNENPQFVLDYLLRIFPGLRRLSIEGEDALATEAQGSESWRINWQEVRTSLIS</sequence>
<evidence type="ECO:0000313" key="3">
    <source>
        <dbReference type="Proteomes" id="UP000287166"/>
    </source>
</evidence>
<organism evidence="2 3">
    <name type="scientific">Sparassis crispa</name>
    <dbReference type="NCBI Taxonomy" id="139825"/>
    <lineage>
        <taxon>Eukaryota</taxon>
        <taxon>Fungi</taxon>
        <taxon>Dikarya</taxon>
        <taxon>Basidiomycota</taxon>
        <taxon>Agaricomycotina</taxon>
        <taxon>Agaricomycetes</taxon>
        <taxon>Polyporales</taxon>
        <taxon>Sparassidaceae</taxon>
        <taxon>Sparassis</taxon>
    </lineage>
</organism>
<accession>A0A401GR63</accession>
<dbReference type="InParanoid" id="A0A401GR63"/>
<dbReference type="OrthoDB" id="3174539at2759"/>
<evidence type="ECO:0000256" key="1">
    <source>
        <dbReference type="SAM" id="MobiDB-lite"/>
    </source>
</evidence>
<comment type="caution">
    <text evidence="2">The sequence shown here is derived from an EMBL/GenBank/DDBJ whole genome shotgun (WGS) entry which is preliminary data.</text>
</comment>
<dbReference type="STRING" id="139825.A0A401GR63"/>
<dbReference type="AlphaFoldDB" id="A0A401GR63"/>
<dbReference type="InterPro" id="IPR032675">
    <property type="entry name" value="LRR_dom_sf"/>
</dbReference>
<dbReference type="SUPFAM" id="SSF52047">
    <property type="entry name" value="RNI-like"/>
    <property type="match status" value="1"/>
</dbReference>
<proteinExistence type="predicted"/>
<reference evidence="2 3" key="1">
    <citation type="journal article" date="2018" name="Sci. Rep.">
        <title>Genome sequence of the cauliflower mushroom Sparassis crispa (Hanabiratake) and its association with beneficial usage.</title>
        <authorList>
            <person name="Kiyama R."/>
            <person name="Furutani Y."/>
            <person name="Kawaguchi K."/>
            <person name="Nakanishi T."/>
        </authorList>
    </citation>
    <scope>NUCLEOTIDE SEQUENCE [LARGE SCALE GENOMIC DNA]</scope>
</reference>
<dbReference type="RefSeq" id="XP_027615625.1">
    <property type="nucleotide sequence ID" value="XM_027759824.1"/>
</dbReference>
<dbReference type="Gene3D" id="3.80.10.10">
    <property type="entry name" value="Ribonuclease Inhibitor"/>
    <property type="match status" value="1"/>
</dbReference>
<keyword evidence="3" id="KW-1185">Reference proteome</keyword>
<protein>
    <recommendedName>
        <fullName evidence="4">F-box domain-containing protein</fullName>
    </recommendedName>
</protein>
<dbReference type="EMBL" id="BFAD01000006">
    <property type="protein sequence ID" value="GBE84712.1"/>
    <property type="molecule type" value="Genomic_DNA"/>
</dbReference>